<comment type="caution">
    <text evidence="7">The sequence shown here is derived from an EMBL/GenBank/DDBJ whole genome shotgun (WGS) entry which is preliminary data.</text>
</comment>
<protein>
    <submittedName>
        <fullName evidence="7">Sugar-binding domain protein</fullName>
    </submittedName>
</protein>
<evidence type="ECO:0000259" key="6">
    <source>
        <dbReference type="Pfam" id="PF13407"/>
    </source>
</evidence>
<dbReference type="GO" id="GO:0030246">
    <property type="term" value="F:carbohydrate binding"/>
    <property type="evidence" value="ECO:0007669"/>
    <property type="project" value="UniProtKB-ARBA"/>
</dbReference>
<dbReference type="SUPFAM" id="SSF53822">
    <property type="entry name" value="Periplasmic binding protein-like I"/>
    <property type="match status" value="1"/>
</dbReference>
<evidence type="ECO:0000256" key="3">
    <source>
        <dbReference type="ARBA" id="ARBA00022729"/>
    </source>
</evidence>
<feature type="chain" id="PRO_5039219385" evidence="5">
    <location>
        <begin position="21"/>
        <end position="342"/>
    </location>
</feature>
<evidence type="ECO:0000256" key="2">
    <source>
        <dbReference type="ARBA" id="ARBA00007639"/>
    </source>
</evidence>
<accession>V2Y492</accession>
<dbReference type="STRING" id="592026.GCWU0000282_002652"/>
<sequence length="342" mass="36806">MKKNKVLLWGIVFAIAVQLAACGSGNKDSASQEKTSKNASAEKSGASSGNYKGKSIAYLTPSLDVPFWCYMKHGIEDQAKNTMPGVKVTVYDSKDNANTQLANVQDAITNKVDGIVISPTDSASCIAVLSAAEEAGIPVVICDIGTDSGEYVSFISTDNSGGAKKLGEYVADKLNKGDEIAQIALNQARKNGVLRKEGFEEGIKEKLKEVDFRQMEKVNRDEGVRYTQDLITSYPNLKCIFCHSEDPSMGAVTALKEINNDKCKIVGFDCSPEVVEAIKSGDILATAAQQPVFMGRTAVDCLKTHLDGGTPEKEISVDTLLVTQDNINDVYDKLVEVALTDK</sequence>
<proteinExistence type="inferred from homology"/>
<dbReference type="Gene3D" id="3.40.50.2300">
    <property type="match status" value="2"/>
</dbReference>
<feature type="region of interest" description="Disordered" evidence="4">
    <location>
        <begin position="27"/>
        <end position="49"/>
    </location>
</feature>
<keyword evidence="3 5" id="KW-0732">Signal</keyword>
<reference evidence="7 8" key="1">
    <citation type="submission" date="2013-06" db="EMBL/GenBank/DDBJ databases">
        <authorList>
            <person name="Weinstock G."/>
            <person name="Sodergren E."/>
            <person name="Clifton S."/>
            <person name="Fulton L."/>
            <person name="Fulton B."/>
            <person name="Courtney L."/>
            <person name="Fronick C."/>
            <person name="Harrison M."/>
            <person name="Strong C."/>
            <person name="Farmer C."/>
            <person name="Delahaunty K."/>
            <person name="Markovic C."/>
            <person name="Hall O."/>
            <person name="Minx P."/>
            <person name="Tomlinson C."/>
            <person name="Mitreva M."/>
            <person name="Nelson J."/>
            <person name="Hou S."/>
            <person name="Wollam A."/>
            <person name="Pepin K.H."/>
            <person name="Johnson M."/>
            <person name="Bhonagiri V."/>
            <person name="Nash W.E."/>
            <person name="Warren W."/>
            <person name="Chinwalla A."/>
            <person name="Mardis E.R."/>
            <person name="Wilson R.K."/>
        </authorList>
    </citation>
    <scope>NUCLEOTIDE SEQUENCE [LARGE SCALE GENOMIC DNA]</scope>
    <source>
        <strain evidence="7 8">ATCC 51271</strain>
    </source>
</reference>
<dbReference type="RefSeq" id="WP_023355498.1">
    <property type="nucleotide sequence ID" value="NZ_KI535369.1"/>
</dbReference>
<dbReference type="HOGENOM" id="CLU_037628_3_3_9"/>
<comment type="subcellular location">
    <subcellularLocation>
        <location evidence="1">Cell envelope</location>
    </subcellularLocation>
</comment>
<dbReference type="Proteomes" id="UP000018227">
    <property type="component" value="Unassembled WGS sequence"/>
</dbReference>
<dbReference type="InterPro" id="IPR028082">
    <property type="entry name" value="Peripla_BP_I"/>
</dbReference>
<dbReference type="InterPro" id="IPR025997">
    <property type="entry name" value="SBP_2_dom"/>
</dbReference>
<evidence type="ECO:0000313" key="8">
    <source>
        <dbReference type="Proteomes" id="UP000018227"/>
    </source>
</evidence>
<dbReference type="PANTHER" id="PTHR46847">
    <property type="entry name" value="D-ALLOSE-BINDING PERIPLASMIC PROTEIN-RELATED"/>
    <property type="match status" value="1"/>
</dbReference>
<evidence type="ECO:0000256" key="1">
    <source>
        <dbReference type="ARBA" id="ARBA00004196"/>
    </source>
</evidence>
<evidence type="ECO:0000256" key="4">
    <source>
        <dbReference type="SAM" id="MobiDB-lite"/>
    </source>
</evidence>
<feature type="compositionally biased region" description="Polar residues" evidence="4">
    <location>
        <begin position="37"/>
        <end position="49"/>
    </location>
</feature>
<dbReference type="GO" id="GO:0030313">
    <property type="term" value="C:cell envelope"/>
    <property type="evidence" value="ECO:0007669"/>
    <property type="project" value="UniProtKB-SubCell"/>
</dbReference>
<dbReference type="OrthoDB" id="9800520at2"/>
<feature type="signal peptide" evidence="5">
    <location>
        <begin position="1"/>
        <end position="20"/>
    </location>
</feature>
<name>V2Y492_9FIRM</name>
<dbReference type="AlphaFoldDB" id="V2Y492"/>
<comment type="similarity">
    <text evidence="2">Belongs to the bacterial solute-binding protein 2 family.</text>
</comment>
<keyword evidence="8" id="KW-1185">Reference proteome</keyword>
<feature type="domain" description="Periplasmic binding protein" evidence="6">
    <location>
        <begin position="56"/>
        <end position="309"/>
    </location>
</feature>
<evidence type="ECO:0000313" key="7">
    <source>
        <dbReference type="EMBL" id="ESL02516.1"/>
    </source>
</evidence>
<dbReference type="Pfam" id="PF13407">
    <property type="entry name" value="Peripla_BP_4"/>
    <property type="match status" value="1"/>
</dbReference>
<organism evidence="7 8">
    <name type="scientific">Catonella morbi ATCC 51271</name>
    <dbReference type="NCBI Taxonomy" id="592026"/>
    <lineage>
        <taxon>Bacteria</taxon>
        <taxon>Bacillati</taxon>
        <taxon>Bacillota</taxon>
        <taxon>Clostridia</taxon>
        <taxon>Lachnospirales</taxon>
        <taxon>Lachnospiraceae</taxon>
        <taxon>Catonella</taxon>
    </lineage>
</organism>
<dbReference type="EMBL" id="ACIL03000016">
    <property type="protein sequence ID" value="ESL02516.1"/>
    <property type="molecule type" value="Genomic_DNA"/>
</dbReference>
<dbReference type="eggNOG" id="COG1879">
    <property type="taxonomic scope" value="Bacteria"/>
</dbReference>
<gene>
    <name evidence="7" type="ORF">GCWU0000282_002652</name>
</gene>
<evidence type="ECO:0000256" key="5">
    <source>
        <dbReference type="SAM" id="SignalP"/>
    </source>
</evidence>
<dbReference type="PANTHER" id="PTHR46847:SF1">
    <property type="entry name" value="D-ALLOSE-BINDING PERIPLASMIC PROTEIN-RELATED"/>
    <property type="match status" value="1"/>
</dbReference>